<evidence type="ECO:0008006" key="3">
    <source>
        <dbReference type="Google" id="ProtNLM"/>
    </source>
</evidence>
<dbReference type="AlphaFoldDB" id="A0A5N6LMK3"/>
<accession>A0A5N6LMK3</accession>
<name>A0A5N6LMK3_9ASTR</name>
<comment type="caution">
    <text evidence="1">The sequence shown here is derived from an EMBL/GenBank/DDBJ whole genome shotgun (WGS) entry which is preliminary data.</text>
</comment>
<proteinExistence type="predicted"/>
<sequence>MDTRYEGGSLDISSVSREKEVKEVLLDPENPETKVLIGTNISEDIEEKLISFLKSRISTFAWKYEDMRVISSDIITHKIPAYPNGAFGPRRYNLHDADRDILLHSNAIWPKECWSHVSKACQHDVQRLAGGHYGGRMAKWSVKLSTYDLIYEPRAAIKSQALADFLADFSSDIQPEVDLEVKILDEDTDHFDYQMISRPENFPPDGKFDPARRLGDIHTIDEIRNIAKIRMASYQQKIHKSYNKNIRIRRFQIGDLVLRKAFQNTTNPSYGKLAPKWEGPYRIESEAGKGHTSIAGEDTRLYVSAQVLTRNQNLIKT</sequence>
<evidence type="ECO:0000313" key="2">
    <source>
        <dbReference type="Proteomes" id="UP000326396"/>
    </source>
</evidence>
<organism evidence="1 2">
    <name type="scientific">Mikania micrantha</name>
    <name type="common">bitter vine</name>
    <dbReference type="NCBI Taxonomy" id="192012"/>
    <lineage>
        <taxon>Eukaryota</taxon>
        <taxon>Viridiplantae</taxon>
        <taxon>Streptophyta</taxon>
        <taxon>Embryophyta</taxon>
        <taxon>Tracheophyta</taxon>
        <taxon>Spermatophyta</taxon>
        <taxon>Magnoliopsida</taxon>
        <taxon>eudicotyledons</taxon>
        <taxon>Gunneridae</taxon>
        <taxon>Pentapetalae</taxon>
        <taxon>asterids</taxon>
        <taxon>campanulids</taxon>
        <taxon>Asterales</taxon>
        <taxon>Asteraceae</taxon>
        <taxon>Asteroideae</taxon>
        <taxon>Heliantheae alliance</taxon>
        <taxon>Eupatorieae</taxon>
        <taxon>Mikania</taxon>
    </lineage>
</organism>
<dbReference type="Proteomes" id="UP000326396">
    <property type="component" value="Linkage Group LG9"/>
</dbReference>
<keyword evidence="2" id="KW-1185">Reference proteome</keyword>
<protein>
    <recommendedName>
        <fullName evidence="3">Reverse transcriptase domain-containing protein</fullName>
    </recommendedName>
</protein>
<evidence type="ECO:0000313" key="1">
    <source>
        <dbReference type="EMBL" id="KAD2393426.1"/>
    </source>
</evidence>
<dbReference type="OrthoDB" id="1934939at2759"/>
<dbReference type="PANTHER" id="PTHR48475:SF2">
    <property type="entry name" value="RIBONUCLEASE H"/>
    <property type="match status" value="1"/>
</dbReference>
<reference evidence="1 2" key="1">
    <citation type="submission" date="2019-05" db="EMBL/GenBank/DDBJ databases">
        <title>Mikania micrantha, genome provides insights into the molecular mechanism of rapid growth.</title>
        <authorList>
            <person name="Liu B."/>
        </authorList>
    </citation>
    <scope>NUCLEOTIDE SEQUENCE [LARGE SCALE GENOMIC DNA]</scope>
    <source>
        <strain evidence="1">NLD-2019</strain>
        <tissue evidence="1">Leaf</tissue>
    </source>
</reference>
<dbReference type="PANTHER" id="PTHR48475">
    <property type="entry name" value="RIBONUCLEASE H"/>
    <property type="match status" value="1"/>
</dbReference>
<gene>
    <name evidence="1" type="ORF">E3N88_40403</name>
</gene>
<dbReference type="EMBL" id="SZYD01000019">
    <property type="protein sequence ID" value="KAD2393426.1"/>
    <property type="molecule type" value="Genomic_DNA"/>
</dbReference>